<feature type="non-terminal residue" evidence="2">
    <location>
        <position position="1"/>
    </location>
</feature>
<dbReference type="AlphaFoldDB" id="A0A8S2VT68"/>
<accession>A0A8S2VT68</accession>
<feature type="non-terminal residue" evidence="2">
    <location>
        <position position="68"/>
    </location>
</feature>
<comment type="caution">
    <text evidence="2">The sequence shown here is derived from an EMBL/GenBank/DDBJ whole genome shotgun (WGS) entry which is preliminary data.</text>
</comment>
<evidence type="ECO:0000313" key="2">
    <source>
        <dbReference type="EMBL" id="CAF4416946.1"/>
    </source>
</evidence>
<protein>
    <recommendedName>
        <fullName evidence="1">Ribophorin II third domain-containing protein</fullName>
    </recommendedName>
</protein>
<gene>
    <name evidence="2" type="ORF">SMN809_LOCUS31171</name>
</gene>
<dbReference type="Proteomes" id="UP000676336">
    <property type="component" value="Unassembled WGS sequence"/>
</dbReference>
<name>A0A8S2VT68_9BILA</name>
<dbReference type="EMBL" id="CAJOBI010061369">
    <property type="protein sequence ID" value="CAF4416946.1"/>
    <property type="molecule type" value="Genomic_DNA"/>
</dbReference>
<sequence>DLITNANDFRHQSDTYELVLILGDSLLQTAYEWKLNNNVQLTFHEESLADKNHQKLYLPRPEIIHQFR</sequence>
<evidence type="ECO:0000259" key="1">
    <source>
        <dbReference type="Pfam" id="PF23860"/>
    </source>
</evidence>
<proteinExistence type="predicted"/>
<organism evidence="2 3">
    <name type="scientific">Rotaria magnacalcarata</name>
    <dbReference type="NCBI Taxonomy" id="392030"/>
    <lineage>
        <taxon>Eukaryota</taxon>
        <taxon>Metazoa</taxon>
        <taxon>Spiralia</taxon>
        <taxon>Gnathifera</taxon>
        <taxon>Rotifera</taxon>
        <taxon>Eurotatoria</taxon>
        <taxon>Bdelloidea</taxon>
        <taxon>Philodinida</taxon>
        <taxon>Philodinidae</taxon>
        <taxon>Rotaria</taxon>
    </lineage>
</organism>
<feature type="domain" description="Ribophorin II third" evidence="1">
    <location>
        <begin position="1"/>
        <end position="36"/>
    </location>
</feature>
<dbReference type="Pfam" id="PF23860">
    <property type="entry name" value="Ribophorin_II_3rd"/>
    <property type="match status" value="1"/>
</dbReference>
<dbReference type="InterPro" id="IPR055374">
    <property type="entry name" value="Ribophorin_II_3rd"/>
</dbReference>
<reference evidence="2" key="1">
    <citation type="submission" date="2021-02" db="EMBL/GenBank/DDBJ databases">
        <authorList>
            <person name="Nowell W R."/>
        </authorList>
    </citation>
    <scope>NUCLEOTIDE SEQUENCE</scope>
</reference>
<evidence type="ECO:0000313" key="3">
    <source>
        <dbReference type="Proteomes" id="UP000676336"/>
    </source>
</evidence>